<reference evidence="1" key="1">
    <citation type="submission" date="2022-09" db="EMBL/GenBank/DDBJ databases">
        <title>Intensive care unit water sources are persistently colonized with multi-drug resistant bacteria and are the site of extensive horizontal gene transfer of antibiotic resistance genes.</title>
        <authorList>
            <person name="Diorio-Toth L."/>
        </authorList>
    </citation>
    <scope>NUCLEOTIDE SEQUENCE</scope>
    <source>
        <strain evidence="1">GD04005</strain>
    </source>
</reference>
<sequence>MSIYLIRHAQSEANMNGRTRSHAAIELSEQGWQQAKQLCETLPPIDHVLISKYHRTYQTAQPILLKYQITAEIDDNLHEFSYLSERRCANTNLDDRKQWVNAYWERMDDEYRDADDAESFADLYGRVQCVHKKLSQLAQQYGHKNLAVFTHGQFLQLLLTLKHAPQPLSRELMQDFRKNLIQQPIPNTAIFLF</sequence>
<dbReference type="Proteomes" id="UP001159329">
    <property type="component" value="Unassembled WGS sequence"/>
</dbReference>
<dbReference type="SMART" id="SM00855">
    <property type="entry name" value="PGAM"/>
    <property type="match status" value="1"/>
</dbReference>
<evidence type="ECO:0000313" key="2">
    <source>
        <dbReference type="Proteomes" id="UP001159329"/>
    </source>
</evidence>
<dbReference type="AlphaFoldDB" id="A0AA42LEN7"/>
<proteinExistence type="predicted"/>
<dbReference type="Pfam" id="PF00300">
    <property type="entry name" value="His_Phos_1"/>
    <property type="match status" value="1"/>
</dbReference>
<comment type="caution">
    <text evidence="1">The sequence shown here is derived from an EMBL/GenBank/DDBJ whole genome shotgun (WGS) entry which is preliminary data.</text>
</comment>
<evidence type="ECO:0000313" key="1">
    <source>
        <dbReference type="EMBL" id="MDH0563965.1"/>
    </source>
</evidence>
<name>A0AA42LEN7_9GAMM</name>
<dbReference type="EMBL" id="JAOEEO010000002">
    <property type="protein sequence ID" value="MDH0563965.1"/>
    <property type="molecule type" value="Genomic_DNA"/>
</dbReference>
<dbReference type="InterPro" id="IPR029033">
    <property type="entry name" value="His_PPase_superfam"/>
</dbReference>
<organism evidence="1 2">
    <name type="scientific">Acinetobacter courvalinii</name>
    <dbReference type="NCBI Taxonomy" id="280147"/>
    <lineage>
        <taxon>Bacteria</taxon>
        <taxon>Pseudomonadati</taxon>
        <taxon>Pseudomonadota</taxon>
        <taxon>Gammaproteobacteria</taxon>
        <taxon>Moraxellales</taxon>
        <taxon>Moraxellaceae</taxon>
        <taxon>Acinetobacter</taxon>
    </lineage>
</organism>
<dbReference type="InterPro" id="IPR050275">
    <property type="entry name" value="PGM_Phosphatase"/>
</dbReference>
<accession>A0AA42LEN7</accession>
<dbReference type="PANTHER" id="PTHR48100">
    <property type="entry name" value="BROAD-SPECIFICITY PHOSPHATASE YOR283W-RELATED"/>
    <property type="match status" value="1"/>
</dbReference>
<dbReference type="SUPFAM" id="SSF53254">
    <property type="entry name" value="Phosphoglycerate mutase-like"/>
    <property type="match status" value="1"/>
</dbReference>
<dbReference type="InterPro" id="IPR013078">
    <property type="entry name" value="His_Pase_superF_clade-1"/>
</dbReference>
<dbReference type="GO" id="GO:0016791">
    <property type="term" value="F:phosphatase activity"/>
    <property type="evidence" value="ECO:0007669"/>
    <property type="project" value="TreeGrafter"/>
</dbReference>
<gene>
    <name evidence="1" type="ORF">N7644_09735</name>
</gene>
<dbReference type="CDD" id="cd07067">
    <property type="entry name" value="HP_PGM_like"/>
    <property type="match status" value="1"/>
</dbReference>
<protein>
    <submittedName>
        <fullName evidence="1">Histidine phosphatase family protein</fullName>
    </submittedName>
</protein>
<dbReference type="Gene3D" id="3.40.50.1240">
    <property type="entry name" value="Phosphoglycerate mutase-like"/>
    <property type="match status" value="1"/>
</dbReference>
<dbReference type="RefSeq" id="WP_279695253.1">
    <property type="nucleotide sequence ID" value="NZ_JAOEEO010000002.1"/>
</dbReference>